<dbReference type="Gene3D" id="3.30.572.10">
    <property type="entry name" value="Thymidylate synthase/dCMP hydroxymethylase domain"/>
    <property type="match status" value="1"/>
</dbReference>
<dbReference type="GO" id="GO:0032259">
    <property type="term" value="P:methylation"/>
    <property type="evidence" value="ECO:0007669"/>
    <property type="project" value="UniProtKB-KW"/>
</dbReference>
<evidence type="ECO:0000256" key="2">
    <source>
        <dbReference type="ARBA" id="ARBA00011947"/>
    </source>
</evidence>
<dbReference type="CDD" id="cd00351">
    <property type="entry name" value="TS_Pyrimidine_HMase"/>
    <property type="match status" value="1"/>
</dbReference>
<protein>
    <recommendedName>
        <fullName evidence="3">Thymidylate synthase</fullName>
        <ecNumber evidence="2">2.1.1.45</ecNumber>
    </recommendedName>
</protein>
<name>A0A0M3J2R8_ANISI</name>
<gene>
    <name evidence="7" type="ORF">ASIM_LOCUS1702</name>
</gene>
<dbReference type="InterPro" id="IPR023451">
    <property type="entry name" value="Thymidate_synth/dCMP_Mease_dom"/>
</dbReference>
<evidence type="ECO:0000256" key="3">
    <source>
        <dbReference type="ARBA" id="ARBA00015931"/>
    </source>
</evidence>
<dbReference type="Pfam" id="PF00303">
    <property type="entry name" value="Thymidylat_synt"/>
    <property type="match status" value="1"/>
</dbReference>
<evidence type="ECO:0000256" key="5">
    <source>
        <dbReference type="ARBA" id="ARBA00022679"/>
    </source>
</evidence>
<dbReference type="PANTHER" id="PTHR11548:SF2">
    <property type="entry name" value="THYMIDYLATE SYNTHASE"/>
    <property type="match status" value="1"/>
</dbReference>
<dbReference type="GO" id="GO:0006231">
    <property type="term" value="P:dTMP biosynthetic process"/>
    <property type="evidence" value="ECO:0007669"/>
    <property type="project" value="InterPro"/>
</dbReference>
<dbReference type="WBParaSite" id="ASIM_0000182901-mRNA-1">
    <property type="protein sequence ID" value="ASIM_0000182901-mRNA-1"/>
    <property type="gene ID" value="ASIM_0000182901"/>
</dbReference>
<keyword evidence="8" id="KW-1185">Reference proteome</keyword>
<dbReference type="EMBL" id="UYRR01001935">
    <property type="protein sequence ID" value="VDK19101.1"/>
    <property type="molecule type" value="Genomic_DNA"/>
</dbReference>
<comment type="pathway">
    <text evidence="1">Pyrimidine metabolism; dTTP biosynthesis.</text>
</comment>
<keyword evidence="4" id="KW-0489">Methyltransferase</keyword>
<dbReference type="InterPro" id="IPR036926">
    <property type="entry name" value="Thymidate_synth/dCMP_Mease_sf"/>
</dbReference>
<dbReference type="SUPFAM" id="SSF55831">
    <property type="entry name" value="Thymidylate synthase/dCMP hydroxymethylase"/>
    <property type="match status" value="1"/>
</dbReference>
<dbReference type="NCBIfam" id="TIGR03284">
    <property type="entry name" value="thym_sym"/>
    <property type="match status" value="1"/>
</dbReference>
<evidence type="ECO:0000313" key="9">
    <source>
        <dbReference type="WBParaSite" id="ASIM_0000182901-mRNA-1"/>
    </source>
</evidence>
<reference evidence="9" key="1">
    <citation type="submission" date="2017-02" db="UniProtKB">
        <authorList>
            <consortium name="WormBaseParasite"/>
        </authorList>
    </citation>
    <scope>IDENTIFICATION</scope>
</reference>
<keyword evidence="5" id="KW-0808">Transferase</keyword>
<evidence type="ECO:0000256" key="4">
    <source>
        <dbReference type="ARBA" id="ARBA00022603"/>
    </source>
</evidence>
<accession>A0A0M3J2R8</accession>
<dbReference type="EC" id="2.1.1.45" evidence="2"/>
<dbReference type="AlphaFoldDB" id="A0A0M3J2R8"/>
<organism evidence="9">
    <name type="scientific">Anisakis simplex</name>
    <name type="common">Herring worm</name>
    <dbReference type="NCBI Taxonomy" id="6269"/>
    <lineage>
        <taxon>Eukaryota</taxon>
        <taxon>Metazoa</taxon>
        <taxon>Ecdysozoa</taxon>
        <taxon>Nematoda</taxon>
        <taxon>Chromadorea</taxon>
        <taxon>Rhabditida</taxon>
        <taxon>Spirurina</taxon>
        <taxon>Ascaridomorpha</taxon>
        <taxon>Ascaridoidea</taxon>
        <taxon>Anisakidae</taxon>
        <taxon>Anisakis</taxon>
        <taxon>Anisakis simplex complex</taxon>
    </lineage>
</organism>
<dbReference type="GO" id="GO:0006235">
    <property type="term" value="P:dTTP biosynthetic process"/>
    <property type="evidence" value="ECO:0007669"/>
    <property type="project" value="UniProtKB-UniPathway"/>
</dbReference>
<dbReference type="GO" id="GO:0005829">
    <property type="term" value="C:cytosol"/>
    <property type="evidence" value="ECO:0007669"/>
    <property type="project" value="TreeGrafter"/>
</dbReference>
<feature type="domain" description="Thymidylate synthase/dCMP hydroxymethylase" evidence="6">
    <location>
        <begin position="54"/>
        <end position="210"/>
    </location>
</feature>
<evidence type="ECO:0000259" key="6">
    <source>
        <dbReference type="Pfam" id="PF00303"/>
    </source>
</evidence>
<evidence type="ECO:0000313" key="8">
    <source>
        <dbReference type="Proteomes" id="UP000267096"/>
    </source>
</evidence>
<evidence type="ECO:0000256" key="1">
    <source>
        <dbReference type="ARBA" id="ARBA00004992"/>
    </source>
</evidence>
<dbReference type="PANTHER" id="PTHR11548">
    <property type="entry name" value="THYMIDYLATE SYNTHASE 1"/>
    <property type="match status" value="1"/>
</dbReference>
<dbReference type="UniPathway" id="UPA00575"/>
<sequence>MYCLSHLKLIGFRTETSKFLLTVTRMDCDTALGNGTVNGDVPSSKMCSNPDEYKYLQQIKYIMENGDTLVDRTGVGTRSVFGLHSTYSLRNGVVPLLTTKRVYWTGIVEELLWFIRGDTNSKHLSEKNVKIWDANGSREFLDGRGFKDRPEGDLGPLYGFQWRHFGADYRGTEADYRGQGVDQLAQIVDQIKNDPNSRRIILNAWNVKGLCIYVLIHSKVI</sequence>
<dbReference type="InterPro" id="IPR045097">
    <property type="entry name" value="Thymidate_synth/dCMP_Mease"/>
</dbReference>
<evidence type="ECO:0000313" key="7">
    <source>
        <dbReference type="EMBL" id="VDK19101.1"/>
    </source>
</evidence>
<dbReference type="InterPro" id="IPR000398">
    <property type="entry name" value="Thymidylate_synthase"/>
</dbReference>
<proteinExistence type="predicted"/>
<dbReference type="Proteomes" id="UP000267096">
    <property type="component" value="Unassembled WGS sequence"/>
</dbReference>
<dbReference type="OrthoDB" id="766at2759"/>
<reference evidence="7 8" key="2">
    <citation type="submission" date="2018-11" db="EMBL/GenBank/DDBJ databases">
        <authorList>
            <consortium name="Pathogen Informatics"/>
        </authorList>
    </citation>
    <scope>NUCLEOTIDE SEQUENCE [LARGE SCALE GENOMIC DNA]</scope>
</reference>
<dbReference type="GO" id="GO:0004799">
    <property type="term" value="F:thymidylate synthase activity"/>
    <property type="evidence" value="ECO:0007669"/>
    <property type="project" value="UniProtKB-EC"/>
</dbReference>
<dbReference type="GO" id="GO:0005739">
    <property type="term" value="C:mitochondrion"/>
    <property type="evidence" value="ECO:0007669"/>
    <property type="project" value="TreeGrafter"/>
</dbReference>
<dbReference type="PRINTS" id="PR00108">
    <property type="entry name" value="THYMDSNTHASE"/>
</dbReference>